<proteinExistence type="predicted"/>
<feature type="region of interest" description="Disordered" evidence="5">
    <location>
        <begin position="1"/>
        <end position="39"/>
    </location>
</feature>
<name>A0A542CTG4_AMYCI</name>
<keyword evidence="3 6" id="KW-1133">Transmembrane helix</keyword>
<dbReference type="AlphaFoldDB" id="A0A542CTG4"/>
<dbReference type="InterPro" id="IPR010445">
    <property type="entry name" value="LapA_dom"/>
</dbReference>
<reference evidence="8 9" key="1">
    <citation type="submission" date="2019-06" db="EMBL/GenBank/DDBJ databases">
        <title>Sequencing the genomes of 1000 actinobacteria strains.</title>
        <authorList>
            <person name="Klenk H.-P."/>
        </authorList>
    </citation>
    <scope>NUCLEOTIDE SEQUENCE [LARGE SCALE GENOMIC DNA]</scope>
    <source>
        <strain evidence="8 9">DSM 45679</strain>
    </source>
</reference>
<evidence type="ECO:0000256" key="4">
    <source>
        <dbReference type="ARBA" id="ARBA00023136"/>
    </source>
</evidence>
<evidence type="ECO:0000313" key="8">
    <source>
        <dbReference type="EMBL" id="TQI94080.1"/>
    </source>
</evidence>
<keyword evidence="2 6" id="KW-0812">Transmembrane</keyword>
<evidence type="ECO:0000256" key="3">
    <source>
        <dbReference type="ARBA" id="ARBA00022989"/>
    </source>
</evidence>
<evidence type="ECO:0000256" key="6">
    <source>
        <dbReference type="SAM" id="Phobius"/>
    </source>
</evidence>
<comment type="caution">
    <text evidence="8">The sequence shown here is derived from an EMBL/GenBank/DDBJ whole genome shotgun (WGS) entry which is preliminary data.</text>
</comment>
<evidence type="ECO:0000256" key="1">
    <source>
        <dbReference type="ARBA" id="ARBA00022475"/>
    </source>
</evidence>
<evidence type="ECO:0000256" key="5">
    <source>
        <dbReference type="SAM" id="MobiDB-lite"/>
    </source>
</evidence>
<evidence type="ECO:0000256" key="2">
    <source>
        <dbReference type="ARBA" id="ARBA00022692"/>
    </source>
</evidence>
<evidence type="ECO:0000313" key="9">
    <source>
        <dbReference type="Proteomes" id="UP000320876"/>
    </source>
</evidence>
<keyword evidence="1" id="KW-1003">Cell membrane</keyword>
<feature type="transmembrane region" description="Helical" evidence="6">
    <location>
        <begin position="88"/>
        <end position="111"/>
    </location>
</feature>
<dbReference type="GO" id="GO:0005886">
    <property type="term" value="C:plasma membrane"/>
    <property type="evidence" value="ECO:0007669"/>
    <property type="project" value="InterPro"/>
</dbReference>
<gene>
    <name evidence="8" type="ORF">FB471_6232</name>
</gene>
<feature type="domain" description="Lipopolysaccharide assembly protein A" evidence="7">
    <location>
        <begin position="69"/>
        <end position="120"/>
    </location>
</feature>
<dbReference type="EMBL" id="VFML01000002">
    <property type="protein sequence ID" value="TQI94080.1"/>
    <property type="molecule type" value="Genomic_DNA"/>
</dbReference>
<keyword evidence="4 6" id="KW-0472">Membrane</keyword>
<keyword evidence="9" id="KW-1185">Reference proteome</keyword>
<feature type="compositionally biased region" description="Polar residues" evidence="5">
    <location>
        <begin position="1"/>
        <end position="11"/>
    </location>
</feature>
<feature type="transmembrane region" description="Helical" evidence="6">
    <location>
        <begin position="47"/>
        <end position="68"/>
    </location>
</feature>
<organism evidence="8 9">
    <name type="scientific">Amycolatopsis cihanbeyliensis</name>
    <dbReference type="NCBI Taxonomy" id="1128664"/>
    <lineage>
        <taxon>Bacteria</taxon>
        <taxon>Bacillati</taxon>
        <taxon>Actinomycetota</taxon>
        <taxon>Actinomycetes</taxon>
        <taxon>Pseudonocardiales</taxon>
        <taxon>Pseudonocardiaceae</taxon>
        <taxon>Amycolatopsis</taxon>
    </lineage>
</organism>
<dbReference type="Pfam" id="PF06305">
    <property type="entry name" value="LapA_dom"/>
    <property type="match status" value="1"/>
</dbReference>
<accession>A0A542CTG4</accession>
<evidence type="ECO:0000259" key="7">
    <source>
        <dbReference type="Pfam" id="PF06305"/>
    </source>
</evidence>
<sequence>MMGTMNSSTGANGDAWRGGETGTDEGAEPGPSTAAGQPSVADRTRIGAAWVTAIVGALVLILLLIFILQNQDGVTVTFLGISGSLPLGVALLLAAVAGALLVALLGAARILQLRRRFRRAGRPS</sequence>
<dbReference type="Proteomes" id="UP000320876">
    <property type="component" value="Unassembled WGS sequence"/>
</dbReference>
<protein>
    <submittedName>
        <fullName evidence="8">Putative integral membrane protein</fullName>
    </submittedName>
</protein>